<proteinExistence type="predicted"/>
<dbReference type="RefSeq" id="WP_011042704.1">
    <property type="nucleotide sequence ID" value="NC_003910.7"/>
</dbReference>
<dbReference type="PROSITE" id="PS50893">
    <property type="entry name" value="ABC_TRANSPORTER_2"/>
    <property type="match status" value="1"/>
</dbReference>
<evidence type="ECO:0000256" key="3">
    <source>
        <dbReference type="ARBA" id="ARBA00022741"/>
    </source>
</evidence>
<dbReference type="InterPro" id="IPR027417">
    <property type="entry name" value="P-loop_NTPase"/>
</dbReference>
<feature type="transmembrane region" description="Helical" evidence="7">
    <location>
        <begin position="41"/>
        <end position="71"/>
    </location>
</feature>
<organism evidence="10 11">
    <name type="scientific">Colwellia psychrerythraea (strain 34H / ATCC BAA-681)</name>
    <name type="common">Vibrio psychroerythus</name>
    <dbReference type="NCBI Taxonomy" id="167879"/>
    <lineage>
        <taxon>Bacteria</taxon>
        <taxon>Pseudomonadati</taxon>
        <taxon>Pseudomonadota</taxon>
        <taxon>Gammaproteobacteria</taxon>
        <taxon>Alteromonadales</taxon>
        <taxon>Colwelliaceae</taxon>
        <taxon>Colwellia</taxon>
    </lineage>
</organism>
<comment type="subcellular location">
    <subcellularLocation>
        <location evidence="1">Cell membrane</location>
        <topology evidence="1">Multi-pass membrane protein</topology>
    </subcellularLocation>
</comment>
<evidence type="ECO:0000259" key="8">
    <source>
        <dbReference type="PROSITE" id="PS50893"/>
    </source>
</evidence>
<dbReference type="GO" id="GO:0016887">
    <property type="term" value="F:ATP hydrolysis activity"/>
    <property type="evidence" value="ECO:0007669"/>
    <property type="project" value="InterPro"/>
</dbReference>
<name>Q484A5_COLP3</name>
<evidence type="ECO:0000313" key="11">
    <source>
        <dbReference type="Proteomes" id="UP000000547"/>
    </source>
</evidence>
<accession>Q484A5</accession>
<protein>
    <submittedName>
        <fullName evidence="10">Cysteine ABC transporter, ATP-binding/permease protein</fullName>
    </submittedName>
</protein>
<dbReference type="InterPro" id="IPR039421">
    <property type="entry name" value="Type_1_exporter"/>
</dbReference>
<dbReference type="Pfam" id="PF00664">
    <property type="entry name" value="ABC_membrane"/>
    <property type="match status" value="1"/>
</dbReference>
<dbReference type="SUPFAM" id="SSF90123">
    <property type="entry name" value="ABC transporter transmembrane region"/>
    <property type="match status" value="1"/>
</dbReference>
<dbReference type="GO" id="GO:0005886">
    <property type="term" value="C:plasma membrane"/>
    <property type="evidence" value="ECO:0007669"/>
    <property type="project" value="UniProtKB-SubCell"/>
</dbReference>
<dbReference type="Gene3D" id="3.40.50.300">
    <property type="entry name" value="P-loop containing nucleotide triphosphate hydrolases"/>
    <property type="match status" value="1"/>
</dbReference>
<evidence type="ECO:0000256" key="6">
    <source>
        <dbReference type="ARBA" id="ARBA00023136"/>
    </source>
</evidence>
<dbReference type="PANTHER" id="PTHR43394:SF1">
    <property type="entry name" value="ATP-BINDING CASSETTE SUB-FAMILY B MEMBER 10, MITOCHONDRIAL"/>
    <property type="match status" value="1"/>
</dbReference>
<dbReference type="GO" id="GO:0015421">
    <property type="term" value="F:ABC-type oligopeptide transporter activity"/>
    <property type="evidence" value="ECO:0007669"/>
    <property type="project" value="TreeGrafter"/>
</dbReference>
<keyword evidence="5 7" id="KW-1133">Transmembrane helix</keyword>
<keyword evidence="4 10" id="KW-0067">ATP-binding</keyword>
<evidence type="ECO:0000259" key="9">
    <source>
        <dbReference type="PROSITE" id="PS50929"/>
    </source>
</evidence>
<dbReference type="STRING" id="167879.CPS_1880"/>
<feature type="transmembrane region" description="Helical" evidence="7">
    <location>
        <begin position="15"/>
        <end position="35"/>
    </location>
</feature>
<reference evidence="10" key="1">
    <citation type="journal article" date="2005" name="Proc. Natl. Acad. Sci. U.S.A.">
        <title>The psychrophilic lifestyle as revealed by the genome sequence of Colwellia psychrerythraea 34H through genomic and proteomic analyses.</title>
        <authorList>
            <person name="Methe B.A."/>
            <person name="Nelson K.E."/>
            <person name="Deming J.W."/>
            <person name="Momen B."/>
            <person name="Melamud E."/>
            <person name="Zhang X."/>
            <person name="Moult J."/>
            <person name="Madupu R."/>
            <person name="Nelson W.C."/>
            <person name="Dodson R.J."/>
            <person name="Brinkac L.M."/>
            <person name="Daugherty S.C."/>
            <person name="Durkin A.S."/>
            <person name="DeBoy R.T."/>
            <person name="Kolonay J.F."/>
            <person name="Sullivan S.A."/>
            <person name="Zhou L."/>
            <person name="Davidsen T.M."/>
            <person name="Wu M."/>
            <person name="Huston A.L."/>
            <person name="Lewis M."/>
            <person name="Weaver B."/>
            <person name="Weidman J.F."/>
            <person name="Khouri H."/>
            <person name="Utterback T.R."/>
            <person name="Feldblyum T.V."/>
            <person name="Fraser C.M."/>
        </authorList>
    </citation>
    <scope>NUCLEOTIDE SEQUENCE [LARGE SCALE GENOMIC DNA]</scope>
    <source>
        <strain evidence="10">34H</strain>
    </source>
</reference>
<gene>
    <name evidence="10" type="ordered locus">CPS_1880</name>
</gene>
<dbReference type="GO" id="GO:0005524">
    <property type="term" value="F:ATP binding"/>
    <property type="evidence" value="ECO:0007669"/>
    <property type="project" value="UniProtKB-KW"/>
</dbReference>
<feature type="transmembrane region" description="Helical" evidence="7">
    <location>
        <begin position="132"/>
        <end position="155"/>
    </location>
</feature>
<evidence type="ECO:0000256" key="4">
    <source>
        <dbReference type="ARBA" id="ARBA00022840"/>
    </source>
</evidence>
<dbReference type="EMBL" id="CP000083">
    <property type="protein sequence ID" value="AAZ25635.1"/>
    <property type="molecule type" value="Genomic_DNA"/>
</dbReference>
<keyword evidence="2 7" id="KW-0812">Transmembrane</keyword>
<dbReference type="InterPro" id="IPR011527">
    <property type="entry name" value="ABC1_TM_dom"/>
</dbReference>
<dbReference type="SUPFAM" id="SSF52540">
    <property type="entry name" value="P-loop containing nucleoside triphosphate hydrolases"/>
    <property type="match status" value="1"/>
</dbReference>
<dbReference type="Pfam" id="PF00005">
    <property type="entry name" value="ABC_tran"/>
    <property type="match status" value="1"/>
</dbReference>
<dbReference type="HOGENOM" id="CLU_000604_84_9_6"/>
<dbReference type="AlphaFoldDB" id="Q484A5"/>
<dbReference type="Gene3D" id="1.20.1560.10">
    <property type="entry name" value="ABC transporter type 1, transmembrane domain"/>
    <property type="match status" value="1"/>
</dbReference>
<dbReference type="PROSITE" id="PS00211">
    <property type="entry name" value="ABC_TRANSPORTER_1"/>
    <property type="match status" value="1"/>
</dbReference>
<dbReference type="SMART" id="SM00382">
    <property type="entry name" value="AAA"/>
    <property type="match status" value="1"/>
</dbReference>
<evidence type="ECO:0000256" key="7">
    <source>
        <dbReference type="SAM" id="Phobius"/>
    </source>
</evidence>
<dbReference type="PANTHER" id="PTHR43394">
    <property type="entry name" value="ATP-DEPENDENT PERMEASE MDL1, MITOCHONDRIAL"/>
    <property type="match status" value="1"/>
</dbReference>
<dbReference type="InterPro" id="IPR003439">
    <property type="entry name" value="ABC_transporter-like_ATP-bd"/>
</dbReference>
<feature type="domain" description="ABC transmembrane type-1" evidence="9">
    <location>
        <begin position="19"/>
        <end position="305"/>
    </location>
</feature>
<dbReference type="CDD" id="cd18585">
    <property type="entry name" value="ABC_6TM_CydC"/>
    <property type="match status" value="1"/>
</dbReference>
<sequence>MKVFIRLICLLKPQLPLMLLGALLSVITVLANISLLAVSGWFITLMAIAGTTGITVNYFTPAAIIRFLAIVRTAGRYAERMLTHRATFNALAHLRHYFYQQLEPLLPYYRINLRSGDLLARLQQDIDNLDNFYLRVLLPIVVALISVPIVCYALAIFSPTIAWVMLAAFLIVGLVFPVISYLASTILSQEKSHLESHLTEELVNGIGAIKTLLVYQVSISYQRSIANITKQYYGVRYRLVKINARLTAIIFLLIHLSALACLLLLLPQLSTGEVDSKSLVAVILLVLVSFETVSSMPLALQLLPQSLASAARLFAIIDKEIPVDIGVERVKHGDIHFENFTFSYPEKKTPSLIDINLSIKAGEKVAIIGASGAGKSTLVNLLMGFWPTGQALSSINASFNSLTNPSSNATESKNNKGRITIADCDLSLIEHESLRQHIALMSQQGHIFEASIADNLRLAKHDATHEEMRKVCQLVNIIDFIEGLPKGLDTWLGTSGAGLSGGQAQRLQIAQLLLRSASVLILDEPTKGLDRHNEEQIMRNILAHVKQQQQSLLVITHKPLMLEKMDKIIVMQQGEIVAQGSHSQLVNNNDYYQKLLNYF</sequence>
<dbReference type="InterPro" id="IPR017871">
    <property type="entry name" value="ABC_transporter-like_CS"/>
</dbReference>
<dbReference type="KEGG" id="cps:CPS_1880"/>
<feature type="transmembrane region" description="Helical" evidence="7">
    <location>
        <begin position="161"/>
        <end position="183"/>
    </location>
</feature>
<evidence type="ECO:0000256" key="2">
    <source>
        <dbReference type="ARBA" id="ARBA00022692"/>
    </source>
</evidence>
<evidence type="ECO:0000256" key="1">
    <source>
        <dbReference type="ARBA" id="ARBA00004651"/>
    </source>
</evidence>
<dbReference type="Proteomes" id="UP000000547">
    <property type="component" value="Chromosome"/>
</dbReference>
<dbReference type="InterPro" id="IPR036640">
    <property type="entry name" value="ABC1_TM_sf"/>
</dbReference>
<dbReference type="PROSITE" id="PS50929">
    <property type="entry name" value="ABC_TM1F"/>
    <property type="match status" value="1"/>
</dbReference>
<keyword evidence="3" id="KW-0547">Nucleotide-binding</keyword>
<feature type="transmembrane region" description="Helical" evidence="7">
    <location>
        <begin position="246"/>
        <end position="266"/>
    </location>
</feature>
<keyword evidence="6 7" id="KW-0472">Membrane</keyword>
<dbReference type="InterPro" id="IPR003593">
    <property type="entry name" value="AAA+_ATPase"/>
</dbReference>
<feature type="domain" description="ABC transporter" evidence="8">
    <location>
        <begin position="335"/>
        <end position="598"/>
    </location>
</feature>
<evidence type="ECO:0000313" key="10">
    <source>
        <dbReference type="EMBL" id="AAZ25635.1"/>
    </source>
</evidence>
<feature type="transmembrane region" description="Helical" evidence="7">
    <location>
        <begin position="278"/>
        <end position="303"/>
    </location>
</feature>
<evidence type="ECO:0000256" key="5">
    <source>
        <dbReference type="ARBA" id="ARBA00022989"/>
    </source>
</evidence>